<feature type="compositionally biased region" description="Low complexity" evidence="1">
    <location>
        <begin position="88"/>
        <end position="101"/>
    </location>
</feature>
<feature type="compositionally biased region" description="Basic and acidic residues" evidence="1">
    <location>
        <begin position="236"/>
        <end position="250"/>
    </location>
</feature>
<feature type="compositionally biased region" description="Polar residues" evidence="1">
    <location>
        <begin position="326"/>
        <end position="336"/>
    </location>
</feature>
<feature type="region of interest" description="Disordered" evidence="1">
    <location>
        <begin position="25"/>
        <end position="174"/>
    </location>
</feature>
<organism evidence="2 3">
    <name type="scientific">Scylla paramamosain</name>
    <name type="common">Mud crab</name>
    <dbReference type="NCBI Taxonomy" id="85552"/>
    <lineage>
        <taxon>Eukaryota</taxon>
        <taxon>Metazoa</taxon>
        <taxon>Ecdysozoa</taxon>
        <taxon>Arthropoda</taxon>
        <taxon>Crustacea</taxon>
        <taxon>Multicrustacea</taxon>
        <taxon>Malacostraca</taxon>
        <taxon>Eumalacostraca</taxon>
        <taxon>Eucarida</taxon>
        <taxon>Decapoda</taxon>
        <taxon>Pleocyemata</taxon>
        <taxon>Brachyura</taxon>
        <taxon>Eubrachyura</taxon>
        <taxon>Portunoidea</taxon>
        <taxon>Portunidae</taxon>
        <taxon>Portuninae</taxon>
        <taxon>Scylla</taxon>
    </lineage>
</organism>
<keyword evidence="3" id="KW-1185">Reference proteome</keyword>
<feature type="compositionally biased region" description="Polar residues" evidence="1">
    <location>
        <begin position="139"/>
        <end position="148"/>
    </location>
</feature>
<sequence length="550" mass="58967">MGGDEAVKDNSLEEDGCELLHLNHLSGEQGEARQPSVVFTLGDPPTSNEAPTPLDTCGHRGVDALPEEGGGHDMLVGKGSARESESRATPGPEARAGPAGALTAPVSVSFKNALHESEGVIPPGGDLPAPGGPAPPGNTPSRGSSSFQHPEHLSSHASVEVPENTDRTQLSELDSKRRIYFLLGKVKGGEGEEVLKQASGRQLECQVVQKDPRPSQCLVIKAGARVGRMVRSGPRLPREDSDGDSGERDATPAYMTQMSDDGAFGEELKSQDQTSSDSSSQDSVGAGQEGGTPGSEALQDVPLRPALCRHRSSMEENDERPHPFQTPRTSSQTSDIGYSPEDNDGTRGFRARDDNMEQQSAFSPTDPYLGEVTHSPEAYRMLLFSDSRVMDRAERKKKHRSDPSCERRASSEALRYLSEPHLGAARARGPSDRSSGKGVVSQASTDSEGKDERGEQQLVSPQRVSTPQVLLIGHDSDGSDYPPCRTPARNASPTPYMQDSDSGERSAPRSPHVPRRYYKRPLRGPYGVIRTCDTDASHCDNLSHGTPGVL</sequence>
<dbReference type="AlphaFoldDB" id="A0AAW0V6X7"/>
<feature type="compositionally biased region" description="Low complexity" evidence="1">
    <location>
        <begin position="271"/>
        <end position="283"/>
    </location>
</feature>
<feature type="compositionally biased region" description="Basic and acidic residues" evidence="1">
    <location>
        <begin position="401"/>
        <end position="410"/>
    </location>
</feature>
<proteinExistence type="predicted"/>
<feature type="region of interest" description="Disordered" evidence="1">
    <location>
        <begin position="390"/>
        <end position="521"/>
    </location>
</feature>
<comment type="caution">
    <text evidence="2">The sequence shown here is derived from an EMBL/GenBank/DDBJ whole genome shotgun (WGS) entry which is preliminary data.</text>
</comment>
<reference evidence="2 3" key="1">
    <citation type="submission" date="2023-03" db="EMBL/GenBank/DDBJ databases">
        <title>High-quality genome of Scylla paramamosain provides insights in environmental adaptation.</title>
        <authorList>
            <person name="Zhang L."/>
        </authorList>
    </citation>
    <scope>NUCLEOTIDE SEQUENCE [LARGE SCALE GENOMIC DNA]</scope>
    <source>
        <strain evidence="2">LZ_2023a</strain>
        <tissue evidence="2">Muscle</tissue>
    </source>
</reference>
<feature type="compositionally biased region" description="Polar residues" evidence="1">
    <location>
        <begin position="457"/>
        <end position="468"/>
    </location>
</feature>
<feature type="compositionally biased region" description="Polar residues" evidence="1">
    <location>
        <begin position="489"/>
        <end position="500"/>
    </location>
</feature>
<evidence type="ECO:0000313" key="3">
    <source>
        <dbReference type="Proteomes" id="UP001487740"/>
    </source>
</evidence>
<gene>
    <name evidence="2" type="ORF">O3P69_002036</name>
</gene>
<dbReference type="Proteomes" id="UP001487740">
    <property type="component" value="Unassembled WGS sequence"/>
</dbReference>
<dbReference type="EMBL" id="JARAKH010000001">
    <property type="protein sequence ID" value="KAK8407136.1"/>
    <property type="molecule type" value="Genomic_DNA"/>
</dbReference>
<feature type="compositionally biased region" description="Basic residues" evidence="1">
    <location>
        <begin position="512"/>
        <end position="521"/>
    </location>
</feature>
<name>A0AAW0V6X7_SCYPA</name>
<evidence type="ECO:0000256" key="1">
    <source>
        <dbReference type="SAM" id="MobiDB-lite"/>
    </source>
</evidence>
<protein>
    <submittedName>
        <fullName evidence="2">Uncharacterized protein</fullName>
    </submittedName>
</protein>
<feature type="region of interest" description="Disordered" evidence="1">
    <location>
        <begin position="222"/>
        <end position="373"/>
    </location>
</feature>
<accession>A0AAW0V6X7</accession>
<feature type="compositionally biased region" description="Basic and acidic residues" evidence="1">
    <location>
        <begin position="344"/>
        <end position="355"/>
    </location>
</feature>
<evidence type="ECO:0000313" key="2">
    <source>
        <dbReference type="EMBL" id="KAK8407136.1"/>
    </source>
</evidence>